<reference evidence="4" key="1">
    <citation type="submission" date="2022-08" db="EMBL/GenBank/DDBJ databases">
        <authorList>
            <person name="Gutierrez-Valencia J."/>
        </authorList>
    </citation>
    <scope>NUCLEOTIDE SEQUENCE</scope>
</reference>
<dbReference type="EMBL" id="CAMGYJ010000010">
    <property type="protein sequence ID" value="CAI0549142.1"/>
    <property type="molecule type" value="Genomic_DNA"/>
</dbReference>
<dbReference type="Proteomes" id="UP001154282">
    <property type="component" value="Unassembled WGS sequence"/>
</dbReference>
<evidence type="ECO:0000256" key="1">
    <source>
        <dbReference type="PROSITE-ProRule" id="PRU00175"/>
    </source>
</evidence>
<dbReference type="PROSITE" id="PS50089">
    <property type="entry name" value="ZF_RING_2"/>
    <property type="match status" value="1"/>
</dbReference>
<organism evidence="4 5">
    <name type="scientific">Linum tenue</name>
    <dbReference type="NCBI Taxonomy" id="586396"/>
    <lineage>
        <taxon>Eukaryota</taxon>
        <taxon>Viridiplantae</taxon>
        <taxon>Streptophyta</taxon>
        <taxon>Embryophyta</taxon>
        <taxon>Tracheophyta</taxon>
        <taxon>Spermatophyta</taxon>
        <taxon>Magnoliopsida</taxon>
        <taxon>eudicotyledons</taxon>
        <taxon>Gunneridae</taxon>
        <taxon>Pentapetalae</taxon>
        <taxon>rosids</taxon>
        <taxon>fabids</taxon>
        <taxon>Malpighiales</taxon>
        <taxon>Linaceae</taxon>
        <taxon>Linum</taxon>
    </lineage>
</organism>
<dbReference type="SMART" id="SM00184">
    <property type="entry name" value="RING"/>
    <property type="match status" value="1"/>
</dbReference>
<keyword evidence="1" id="KW-0479">Metal-binding</keyword>
<name>A0AAV0QXZ7_9ROSI</name>
<feature type="compositionally biased region" description="Basic and acidic residues" evidence="2">
    <location>
        <begin position="8"/>
        <end position="21"/>
    </location>
</feature>
<keyword evidence="5" id="KW-1185">Reference proteome</keyword>
<gene>
    <name evidence="4" type="ORF">LITE_LOCUS45027</name>
</gene>
<feature type="domain" description="RING-type" evidence="3">
    <location>
        <begin position="298"/>
        <end position="339"/>
    </location>
</feature>
<evidence type="ECO:0000259" key="3">
    <source>
        <dbReference type="PROSITE" id="PS50089"/>
    </source>
</evidence>
<feature type="region of interest" description="Disordered" evidence="2">
    <location>
        <begin position="1"/>
        <end position="30"/>
    </location>
</feature>
<sequence>MSTAAESTRAETVGHESRRDTTTTSNGVNNQDNYEIFVSLLPAGGRPKPLSSDSTSSQIQFNTQVDRIYTTTSAKSSSSSTLPRQIVVESRRSKFGIPADDSFGTESLSKKMVSRLNIPFPLENNIYWRSLPSSWIKVEGSAELNSRIVKTVGRIMAGMKRGHEGKNVEVKLVLNIAKKIRVGEAEYQQICRAQQEGHAMDDLEKFLIKCQDHHAASTTSRGGGGFERMSVDELKSVAEEHVMRVNSGALISASDRGSIIDAVARRASSEWGRALVSKLSNALVKVETSPTPSSGGECSICLAPKASSVVRLPCCVHTFHRDCLLQWLIHHTPNCPLCRSSPLPSFYRP</sequence>
<dbReference type="GO" id="GO:0061630">
    <property type="term" value="F:ubiquitin protein ligase activity"/>
    <property type="evidence" value="ECO:0007669"/>
    <property type="project" value="TreeGrafter"/>
</dbReference>
<comment type="caution">
    <text evidence="4">The sequence shown here is derived from an EMBL/GenBank/DDBJ whole genome shotgun (WGS) entry which is preliminary data.</text>
</comment>
<proteinExistence type="predicted"/>
<evidence type="ECO:0000313" key="4">
    <source>
        <dbReference type="EMBL" id="CAI0549142.1"/>
    </source>
</evidence>
<dbReference type="InterPro" id="IPR051826">
    <property type="entry name" value="E3_ubiquitin-ligase_domain"/>
</dbReference>
<dbReference type="SUPFAM" id="SSF57850">
    <property type="entry name" value="RING/U-box"/>
    <property type="match status" value="1"/>
</dbReference>
<dbReference type="PANTHER" id="PTHR22765">
    <property type="entry name" value="RING FINGER AND PROTEASE ASSOCIATED DOMAIN-CONTAINING"/>
    <property type="match status" value="1"/>
</dbReference>
<dbReference type="InterPro" id="IPR013083">
    <property type="entry name" value="Znf_RING/FYVE/PHD"/>
</dbReference>
<dbReference type="AlphaFoldDB" id="A0AAV0QXZ7"/>
<accession>A0AAV0QXZ7</accession>
<dbReference type="Gene3D" id="3.30.40.10">
    <property type="entry name" value="Zinc/RING finger domain, C3HC4 (zinc finger)"/>
    <property type="match status" value="1"/>
</dbReference>
<evidence type="ECO:0000256" key="2">
    <source>
        <dbReference type="SAM" id="MobiDB-lite"/>
    </source>
</evidence>
<keyword evidence="1" id="KW-0863">Zinc-finger</keyword>
<dbReference type="GO" id="GO:0008270">
    <property type="term" value="F:zinc ion binding"/>
    <property type="evidence" value="ECO:0007669"/>
    <property type="project" value="UniProtKB-KW"/>
</dbReference>
<dbReference type="PANTHER" id="PTHR22765:SF434">
    <property type="entry name" value="GB|AAD18119.1-RELATED"/>
    <property type="match status" value="1"/>
</dbReference>
<keyword evidence="1" id="KW-0862">Zinc</keyword>
<dbReference type="GO" id="GO:0006511">
    <property type="term" value="P:ubiquitin-dependent protein catabolic process"/>
    <property type="evidence" value="ECO:0007669"/>
    <property type="project" value="TreeGrafter"/>
</dbReference>
<dbReference type="Pfam" id="PF13639">
    <property type="entry name" value="zf-RING_2"/>
    <property type="match status" value="1"/>
</dbReference>
<dbReference type="InterPro" id="IPR001841">
    <property type="entry name" value="Znf_RING"/>
</dbReference>
<protein>
    <recommendedName>
        <fullName evidence="3">RING-type domain-containing protein</fullName>
    </recommendedName>
</protein>
<evidence type="ECO:0000313" key="5">
    <source>
        <dbReference type="Proteomes" id="UP001154282"/>
    </source>
</evidence>